<evidence type="ECO:0000313" key="1">
    <source>
        <dbReference type="EMBL" id="MQL68742.1"/>
    </source>
</evidence>
<gene>
    <name evidence="1" type="ORF">Taro_000991</name>
</gene>
<evidence type="ECO:0000313" key="2">
    <source>
        <dbReference type="Proteomes" id="UP000652761"/>
    </source>
</evidence>
<keyword evidence="2" id="KW-1185">Reference proteome</keyword>
<name>A0A843T8U2_COLES</name>
<proteinExistence type="predicted"/>
<sequence length="208" mass="23513">MAPMFTYKALETLLPGKRRKTGDPEAEWYHWFDMEDITIAFSRLFWEEERTWPLAAAELLDPPTSLTYKRQLMSETTDVGELNIPYEEGKTVDELWRGTCLAIHPSLLCSLLPSLVPSSPPLLIQLSPQLLMASHSILTPDLPPSVLSALQSDPSDHEITLSCCMLSIDLQKKMSIFKCILRSRSRHTSFTLLIRGTPQLGLPLLLLH</sequence>
<accession>A0A843T8U2</accession>
<comment type="caution">
    <text evidence="1">The sequence shown here is derived from an EMBL/GenBank/DDBJ whole genome shotgun (WGS) entry which is preliminary data.</text>
</comment>
<protein>
    <submittedName>
        <fullName evidence="1">Uncharacterized protein</fullName>
    </submittedName>
</protein>
<dbReference type="Proteomes" id="UP000652761">
    <property type="component" value="Unassembled WGS sequence"/>
</dbReference>
<dbReference type="EMBL" id="NMUH01000020">
    <property type="protein sequence ID" value="MQL68742.1"/>
    <property type="molecule type" value="Genomic_DNA"/>
</dbReference>
<reference evidence="1" key="1">
    <citation type="submission" date="2017-07" db="EMBL/GenBank/DDBJ databases">
        <title>Taro Niue Genome Assembly and Annotation.</title>
        <authorList>
            <person name="Atibalentja N."/>
            <person name="Keating K."/>
            <person name="Fields C.J."/>
        </authorList>
    </citation>
    <scope>NUCLEOTIDE SEQUENCE</scope>
    <source>
        <strain evidence="1">Niue_2</strain>
        <tissue evidence="1">Leaf</tissue>
    </source>
</reference>
<dbReference type="AlphaFoldDB" id="A0A843T8U2"/>
<organism evidence="1 2">
    <name type="scientific">Colocasia esculenta</name>
    <name type="common">Wild taro</name>
    <name type="synonym">Arum esculentum</name>
    <dbReference type="NCBI Taxonomy" id="4460"/>
    <lineage>
        <taxon>Eukaryota</taxon>
        <taxon>Viridiplantae</taxon>
        <taxon>Streptophyta</taxon>
        <taxon>Embryophyta</taxon>
        <taxon>Tracheophyta</taxon>
        <taxon>Spermatophyta</taxon>
        <taxon>Magnoliopsida</taxon>
        <taxon>Liliopsida</taxon>
        <taxon>Araceae</taxon>
        <taxon>Aroideae</taxon>
        <taxon>Colocasieae</taxon>
        <taxon>Colocasia</taxon>
    </lineage>
</organism>